<proteinExistence type="predicted"/>
<feature type="chain" id="PRO_5034049037" evidence="1">
    <location>
        <begin position="22"/>
        <end position="193"/>
    </location>
</feature>
<feature type="signal peptide" evidence="1">
    <location>
        <begin position="1"/>
        <end position="21"/>
    </location>
</feature>
<evidence type="ECO:0000313" key="3">
    <source>
        <dbReference type="Proteomes" id="UP000663827"/>
    </source>
</evidence>
<name>A0A8H3HRN4_9AGAM</name>
<accession>A0A8H3HRN4</accession>
<comment type="caution">
    <text evidence="2">The sequence shown here is derived from an EMBL/GenBank/DDBJ whole genome shotgun (WGS) entry which is preliminary data.</text>
</comment>
<evidence type="ECO:0000313" key="2">
    <source>
        <dbReference type="EMBL" id="CAE7195147.1"/>
    </source>
</evidence>
<protein>
    <submittedName>
        <fullName evidence="2">Uncharacterized protein</fullName>
    </submittedName>
</protein>
<gene>
    <name evidence="2" type="ORF">RDB_LOCUS132004</name>
</gene>
<organism evidence="2 3">
    <name type="scientific">Rhizoctonia solani</name>
    <dbReference type="NCBI Taxonomy" id="456999"/>
    <lineage>
        <taxon>Eukaryota</taxon>
        <taxon>Fungi</taxon>
        <taxon>Dikarya</taxon>
        <taxon>Basidiomycota</taxon>
        <taxon>Agaricomycotina</taxon>
        <taxon>Agaricomycetes</taxon>
        <taxon>Cantharellales</taxon>
        <taxon>Ceratobasidiaceae</taxon>
        <taxon>Rhizoctonia</taxon>
    </lineage>
</organism>
<evidence type="ECO:0000256" key="1">
    <source>
        <dbReference type="SAM" id="SignalP"/>
    </source>
</evidence>
<reference evidence="2" key="1">
    <citation type="submission" date="2021-01" db="EMBL/GenBank/DDBJ databases">
        <authorList>
            <person name="Kaushik A."/>
        </authorList>
    </citation>
    <scope>NUCLEOTIDE SEQUENCE</scope>
    <source>
        <strain evidence="2">AG5</strain>
    </source>
</reference>
<dbReference type="AlphaFoldDB" id="A0A8H3HRN4"/>
<keyword evidence="1" id="KW-0732">Signal</keyword>
<dbReference type="Proteomes" id="UP000663827">
    <property type="component" value="Unassembled WGS sequence"/>
</dbReference>
<sequence length="193" mass="21332">MFFRRALAFVTVASLALLSHARPAHHARAVAVAAAAGTTTPVDATTFISNINLFQKDIEACSDDISKAASTGKDPEEKMKELNGIFTAFKFPASVKLTPEQEKECAEIVTVSLTKSIKACHDVAAKHNFMKYYAKWTETDFAMHSFMQKLASLSFSLYKQSLVDAGKPSAGRLHDMKMRHMENDFRGMGISYE</sequence>
<dbReference type="EMBL" id="CAJNJQ010003262">
    <property type="protein sequence ID" value="CAE7195147.1"/>
    <property type="molecule type" value="Genomic_DNA"/>
</dbReference>